<name>A0A4Y7TBM6_COPMI</name>
<protein>
    <submittedName>
        <fullName evidence="3">Uncharacterized protein</fullName>
    </submittedName>
</protein>
<proteinExistence type="predicted"/>
<dbReference type="AlphaFoldDB" id="A0A4Y7TBM6"/>
<organism evidence="3 4">
    <name type="scientific">Coprinellus micaceus</name>
    <name type="common">Glistening ink-cap mushroom</name>
    <name type="synonym">Coprinus micaceus</name>
    <dbReference type="NCBI Taxonomy" id="71717"/>
    <lineage>
        <taxon>Eukaryota</taxon>
        <taxon>Fungi</taxon>
        <taxon>Dikarya</taxon>
        <taxon>Basidiomycota</taxon>
        <taxon>Agaricomycotina</taxon>
        <taxon>Agaricomycetes</taxon>
        <taxon>Agaricomycetidae</taxon>
        <taxon>Agaricales</taxon>
        <taxon>Agaricineae</taxon>
        <taxon>Psathyrellaceae</taxon>
        <taxon>Coprinellus</taxon>
    </lineage>
</organism>
<accession>A0A4Y7TBM6</accession>
<evidence type="ECO:0000313" key="3">
    <source>
        <dbReference type="EMBL" id="TEB31577.1"/>
    </source>
</evidence>
<evidence type="ECO:0000313" key="2">
    <source>
        <dbReference type="EMBL" id="TEB23805.1"/>
    </source>
</evidence>
<gene>
    <name evidence="3" type="ORF">FA13DRAFT_1813808</name>
    <name evidence="2" type="ORF">FA13DRAFT_1818194</name>
</gene>
<sequence>MHPSWSERNLSFRRTISEARKDVKSAFKTLARSSSRSPSSTAFPEILSCPDEAPHPFGGVTPRIPTGGPSSLRPPIQRDPTSMPEPTTQLSHTIPLQEVAGASRGPPHESSCVTFPIPQPIELPPSHQTLATIMQNPLHHLSFAGMPQPDLRALHSAYLLPLSSVPHPLRPSNPESAGQYPGAGSAPPTVQVSSEQPSWYTGVKSTLVLIERAPDVFPPLKRVIAAANSILGVYDGVTFGDRRKDFERLSERAKLVYDVMRSAPTDPPQEFKDRRDGLGRALTQLAIALEKKSNLSLASKGVSPNSEDRADIVRLVREVSFAIEIAILDVSVKNGSLVYKLVAAIDWMKDGRGGQLLL</sequence>
<dbReference type="OrthoDB" id="3025234at2759"/>
<keyword evidence="4" id="KW-1185">Reference proteome</keyword>
<evidence type="ECO:0000313" key="4">
    <source>
        <dbReference type="Proteomes" id="UP000298030"/>
    </source>
</evidence>
<feature type="region of interest" description="Disordered" evidence="1">
    <location>
        <begin position="169"/>
        <end position="193"/>
    </location>
</feature>
<evidence type="ECO:0000256" key="1">
    <source>
        <dbReference type="SAM" id="MobiDB-lite"/>
    </source>
</evidence>
<dbReference type="EMBL" id="QPFP01000073">
    <property type="protein sequence ID" value="TEB23805.1"/>
    <property type="molecule type" value="Genomic_DNA"/>
</dbReference>
<feature type="region of interest" description="Disordered" evidence="1">
    <location>
        <begin position="28"/>
        <end position="90"/>
    </location>
</feature>
<dbReference type="Proteomes" id="UP000298030">
    <property type="component" value="Unassembled WGS sequence"/>
</dbReference>
<comment type="caution">
    <text evidence="3">The sequence shown here is derived from an EMBL/GenBank/DDBJ whole genome shotgun (WGS) entry which is preliminary data.</text>
</comment>
<reference evidence="3 4" key="1">
    <citation type="journal article" date="2019" name="Nat. Ecol. Evol.">
        <title>Megaphylogeny resolves global patterns of mushroom evolution.</title>
        <authorList>
            <person name="Varga T."/>
            <person name="Krizsan K."/>
            <person name="Foldi C."/>
            <person name="Dima B."/>
            <person name="Sanchez-Garcia M."/>
            <person name="Sanchez-Ramirez S."/>
            <person name="Szollosi G.J."/>
            <person name="Szarkandi J.G."/>
            <person name="Papp V."/>
            <person name="Albert L."/>
            <person name="Andreopoulos W."/>
            <person name="Angelini C."/>
            <person name="Antonin V."/>
            <person name="Barry K.W."/>
            <person name="Bougher N.L."/>
            <person name="Buchanan P."/>
            <person name="Buyck B."/>
            <person name="Bense V."/>
            <person name="Catcheside P."/>
            <person name="Chovatia M."/>
            <person name="Cooper J."/>
            <person name="Damon W."/>
            <person name="Desjardin D."/>
            <person name="Finy P."/>
            <person name="Geml J."/>
            <person name="Haridas S."/>
            <person name="Hughes K."/>
            <person name="Justo A."/>
            <person name="Karasinski D."/>
            <person name="Kautmanova I."/>
            <person name="Kiss B."/>
            <person name="Kocsube S."/>
            <person name="Kotiranta H."/>
            <person name="LaButti K.M."/>
            <person name="Lechner B.E."/>
            <person name="Liimatainen K."/>
            <person name="Lipzen A."/>
            <person name="Lukacs Z."/>
            <person name="Mihaltcheva S."/>
            <person name="Morgado L.N."/>
            <person name="Niskanen T."/>
            <person name="Noordeloos M.E."/>
            <person name="Ohm R.A."/>
            <person name="Ortiz-Santana B."/>
            <person name="Ovrebo C."/>
            <person name="Racz N."/>
            <person name="Riley R."/>
            <person name="Savchenko A."/>
            <person name="Shiryaev A."/>
            <person name="Soop K."/>
            <person name="Spirin V."/>
            <person name="Szebenyi C."/>
            <person name="Tomsovsky M."/>
            <person name="Tulloss R.E."/>
            <person name="Uehling J."/>
            <person name="Grigoriev I.V."/>
            <person name="Vagvolgyi C."/>
            <person name="Papp T."/>
            <person name="Martin F.M."/>
            <person name="Miettinen O."/>
            <person name="Hibbett D.S."/>
            <person name="Nagy L.G."/>
        </authorList>
    </citation>
    <scope>NUCLEOTIDE SEQUENCE [LARGE SCALE GENOMIC DNA]</scope>
    <source>
        <strain evidence="3 4">FP101781</strain>
    </source>
</reference>
<dbReference type="EMBL" id="QPFP01000018">
    <property type="protein sequence ID" value="TEB31577.1"/>
    <property type="molecule type" value="Genomic_DNA"/>
</dbReference>